<feature type="compositionally biased region" description="Basic and acidic residues" evidence="5">
    <location>
        <begin position="109"/>
        <end position="118"/>
    </location>
</feature>
<evidence type="ECO:0008006" key="8">
    <source>
        <dbReference type="Google" id="ProtNLM"/>
    </source>
</evidence>
<accession>A0A0D9YDA2</accession>
<dbReference type="EnsemblPlants" id="OGLUM01G30710.1">
    <property type="protein sequence ID" value="OGLUM01G30710.1"/>
    <property type="gene ID" value="OGLUM01G30710"/>
</dbReference>
<dbReference type="Proteomes" id="UP000026961">
    <property type="component" value="Chromosome 1"/>
</dbReference>
<keyword evidence="4" id="KW-0677">Repeat</keyword>
<dbReference type="GO" id="GO:0004660">
    <property type="term" value="F:protein farnesyltransferase activity"/>
    <property type="evidence" value="ECO:0007669"/>
    <property type="project" value="TreeGrafter"/>
</dbReference>
<dbReference type="SUPFAM" id="SSF48439">
    <property type="entry name" value="Protein prenylyltransferase"/>
    <property type="match status" value="1"/>
</dbReference>
<feature type="compositionally biased region" description="Polar residues" evidence="5">
    <location>
        <begin position="1"/>
        <end position="10"/>
    </location>
</feature>
<evidence type="ECO:0000313" key="7">
    <source>
        <dbReference type="Proteomes" id="UP000026961"/>
    </source>
</evidence>
<reference evidence="6" key="3">
    <citation type="submission" date="2018-05" db="EMBL/GenBank/DDBJ databases">
        <title>OgluRS3 (Oryza glumaepatula Reference Sequence Version 3).</title>
        <authorList>
            <person name="Zhang J."/>
            <person name="Kudrna D."/>
            <person name="Lee S."/>
            <person name="Talag J."/>
            <person name="Welchert J."/>
            <person name="Wing R.A."/>
        </authorList>
    </citation>
    <scope>NUCLEOTIDE SEQUENCE [LARGE SCALE GENOMIC DNA]</scope>
</reference>
<protein>
    <recommendedName>
        <fullName evidence="8">Protein prenyltransferase alpha subunit repeat-containing protein 1</fullName>
    </recommendedName>
</protein>
<dbReference type="InterPro" id="IPR002088">
    <property type="entry name" value="Prenyl_trans_a"/>
</dbReference>
<dbReference type="GO" id="GO:0004662">
    <property type="term" value="F:CAAX-protein geranylgeranyltransferase activity"/>
    <property type="evidence" value="ECO:0007669"/>
    <property type="project" value="TreeGrafter"/>
</dbReference>
<evidence type="ECO:0000256" key="2">
    <source>
        <dbReference type="ARBA" id="ARBA00022602"/>
    </source>
</evidence>
<dbReference type="Gene3D" id="1.25.40.120">
    <property type="entry name" value="Protein prenylyltransferase"/>
    <property type="match status" value="1"/>
</dbReference>
<evidence type="ECO:0000313" key="6">
    <source>
        <dbReference type="EnsemblPlants" id="OGLUM01G30710.1"/>
    </source>
</evidence>
<dbReference type="eggNOG" id="KOG0529">
    <property type="taxonomic scope" value="Eukaryota"/>
</dbReference>
<dbReference type="AlphaFoldDB" id="A0A0D9YDA2"/>
<reference evidence="6" key="1">
    <citation type="submission" date="2013-08" db="EMBL/GenBank/DDBJ databases">
        <title>Oryza genome evolution.</title>
        <authorList>
            <person name="Wing R.A."/>
            <person name="Panaud O."/>
            <person name="Oliveira A.C."/>
        </authorList>
    </citation>
    <scope>NUCLEOTIDE SEQUENCE</scope>
</reference>
<dbReference type="PANTHER" id="PTHR11129">
    <property type="entry name" value="PROTEIN FARNESYLTRANSFERASE ALPHA SUBUNIT/RAB GERANYLGERANYL TRANSFERASE ALPHA SUBUNIT"/>
    <property type="match status" value="1"/>
</dbReference>
<keyword evidence="3" id="KW-0808">Transferase</keyword>
<feature type="region of interest" description="Disordered" evidence="5">
    <location>
        <begin position="1"/>
        <end position="30"/>
    </location>
</feature>
<dbReference type="PROSITE" id="PS51147">
    <property type="entry name" value="PFTA"/>
    <property type="match status" value="1"/>
</dbReference>
<keyword evidence="2" id="KW-0637">Prenyltransferase</keyword>
<keyword evidence="7" id="KW-1185">Reference proteome</keyword>
<organism evidence="6">
    <name type="scientific">Oryza glumipatula</name>
    <dbReference type="NCBI Taxonomy" id="40148"/>
    <lineage>
        <taxon>Eukaryota</taxon>
        <taxon>Viridiplantae</taxon>
        <taxon>Streptophyta</taxon>
        <taxon>Embryophyta</taxon>
        <taxon>Tracheophyta</taxon>
        <taxon>Spermatophyta</taxon>
        <taxon>Magnoliopsida</taxon>
        <taxon>Liliopsida</taxon>
        <taxon>Poales</taxon>
        <taxon>Poaceae</taxon>
        <taxon>BOP clade</taxon>
        <taxon>Oryzoideae</taxon>
        <taxon>Oryzeae</taxon>
        <taxon>Oryzinae</taxon>
        <taxon>Oryza</taxon>
    </lineage>
</organism>
<dbReference type="PANTHER" id="PTHR11129:SF10">
    <property type="entry name" value="PROTEIN PRENYLYLTRANSFERASE SUPERFAMILY PROTEIN"/>
    <property type="match status" value="1"/>
</dbReference>
<evidence type="ECO:0000256" key="4">
    <source>
        <dbReference type="ARBA" id="ARBA00022737"/>
    </source>
</evidence>
<dbReference type="GO" id="GO:0005953">
    <property type="term" value="C:CAAX-protein geranylgeranyltransferase complex"/>
    <property type="evidence" value="ECO:0007669"/>
    <property type="project" value="TreeGrafter"/>
</dbReference>
<proteinExistence type="inferred from homology"/>
<reference evidence="6" key="2">
    <citation type="submission" date="2015-04" db="UniProtKB">
        <authorList>
            <consortium name="EnsemblPlants"/>
        </authorList>
    </citation>
    <scope>IDENTIFICATION</scope>
</reference>
<evidence type="ECO:0000256" key="5">
    <source>
        <dbReference type="SAM" id="MobiDB-lite"/>
    </source>
</evidence>
<feature type="region of interest" description="Disordered" evidence="5">
    <location>
        <begin position="63"/>
        <end position="141"/>
    </location>
</feature>
<dbReference type="FunFam" id="1.25.40.120:FF:000017">
    <property type="entry name" value="Protein prenylyltransferase superfamily protein"/>
    <property type="match status" value="1"/>
</dbReference>
<feature type="compositionally biased region" description="Basic and acidic residues" evidence="5">
    <location>
        <begin position="88"/>
        <end position="99"/>
    </location>
</feature>
<evidence type="ECO:0000256" key="3">
    <source>
        <dbReference type="ARBA" id="ARBA00022679"/>
    </source>
</evidence>
<dbReference type="Gramene" id="OGLUM01G30710.1">
    <property type="protein sequence ID" value="OGLUM01G30710.1"/>
    <property type="gene ID" value="OGLUM01G30710"/>
</dbReference>
<comment type="similarity">
    <text evidence="1">Belongs to the protein prenyltransferase subunit alpha family.</text>
</comment>
<sequence length="620" mass="70556">MTTQWRSATSPLPYGKFREDGAGGRPATSRHLLPTSPRLPASAAAAHHSGFHLRLRIARRQNTKGKDPGFATGWGGSGVTHIPQSTEKPLRKLTLEDTRPFGCTSTDFARTEKSEESNGTRSSNSFGSQARGSGAARGGDEVGFLHPTQFQSLEHSQTSNWTFEVPECPQRYLWCKDHKLAISTEILPKLYRAARHAYSNSAAAKDGSFMETDLMRHSKALLILCPDMLTAWNSRKIVLSVNYDFTKLKDELQLCALILSYSPKNESTWSHRRWVIKKVSEHNQDVSELIEMESVLVKQIAEKSKMNYRAWRHRCWLIPYMTREQVLNELKKSTRWNELHVADNCCFHYRRSLLLALLDSCHVEDTEDSLDRKSEVHLLWKEELTWNEKLIRRYQGRESLWIHRRFLSQWWMKFLLSSEETECAAGTSLVDLFLVQEIYLLSDCLNAPADEFGEACVQSELAALYILWISKQVPAVKLRLEERLHSLGSLEDRTGRTRADRRGDAVGRAVGRGAVRSEEWYGWSKGRRSGTSGRRREAAGGCGSGSGGRRAWRRQAVAGGHGCKQRRYPSGMPISLHPPPDESISLLLPLMVRCHHLPVFARSRFGWGKADLRRRRWMGN</sequence>
<dbReference type="Pfam" id="PF01239">
    <property type="entry name" value="PPTA"/>
    <property type="match status" value="3"/>
</dbReference>
<dbReference type="STRING" id="40148.A0A0D9YDA2"/>
<evidence type="ECO:0000256" key="1">
    <source>
        <dbReference type="ARBA" id="ARBA00006734"/>
    </source>
</evidence>
<name>A0A0D9YDA2_9ORYZ</name>
<feature type="region of interest" description="Disordered" evidence="5">
    <location>
        <begin position="524"/>
        <end position="551"/>
    </location>
</feature>
<dbReference type="GO" id="GO:0005965">
    <property type="term" value="C:protein farnesyltransferase complex"/>
    <property type="evidence" value="ECO:0007669"/>
    <property type="project" value="TreeGrafter"/>
</dbReference>